<dbReference type="GO" id="GO:0061630">
    <property type="term" value="F:ubiquitin protein ligase activity"/>
    <property type="evidence" value="ECO:0007669"/>
    <property type="project" value="UniProtKB-EC"/>
</dbReference>
<evidence type="ECO:0000256" key="2">
    <source>
        <dbReference type="ARBA" id="ARBA00004167"/>
    </source>
</evidence>
<protein>
    <recommendedName>
        <fullName evidence="4">RING-type E3 ubiquitin transferase</fullName>
        <ecNumber evidence="4">2.3.2.27</ecNumber>
    </recommendedName>
</protein>
<dbReference type="OrthoDB" id="8062037at2759"/>
<dbReference type="SUPFAM" id="SSF57850">
    <property type="entry name" value="RING/U-box"/>
    <property type="match status" value="1"/>
</dbReference>
<dbReference type="PANTHER" id="PTHR46913:SF1">
    <property type="entry name" value="RING-H2 FINGER PROTEIN ATL16"/>
    <property type="match status" value="1"/>
</dbReference>
<dbReference type="EC" id="2.3.2.27" evidence="4"/>
<dbReference type="EMBL" id="LR721782">
    <property type="protein sequence ID" value="VVW28241.1"/>
    <property type="molecule type" value="Genomic_DNA"/>
</dbReference>
<dbReference type="GO" id="GO:0016567">
    <property type="term" value="P:protein ubiquitination"/>
    <property type="evidence" value="ECO:0007669"/>
    <property type="project" value="InterPro"/>
</dbReference>
<accession>A0A5K1CWV5</accession>
<dbReference type="OMA" id="NDHGPIM"/>
<comment type="catalytic activity">
    <reaction evidence="1">
        <text>S-ubiquitinyl-[E2 ubiquitin-conjugating enzyme]-L-cysteine + [acceptor protein]-L-lysine = [E2 ubiquitin-conjugating enzyme]-L-cysteine + N(6)-ubiquitinyl-[acceptor protein]-L-lysine.</text>
        <dbReference type="EC" id="2.3.2.27"/>
    </reaction>
</comment>
<dbReference type="Pfam" id="PF13639">
    <property type="entry name" value="zf-RING_2"/>
    <property type="match status" value="1"/>
</dbReference>
<evidence type="ECO:0000256" key="12">
    <source>
        <dbReference type="ARBA" id="ARBA00023136"/>
    </source>
</evidence>
<evidence type="ECO:0000256" key="13">
    <source>
        <dbReference type="PROSITE-ProRule" id="PRU00175"/>
    </source>
</evidence>
<dbReference type="SMART" id="SM00184">
    <property type="entry name" value="RING"/>
    <property type="match status" value="1"/>
</dbReference>
<feature type="region of interest" description="Disordered" evidence="14">
    <location>
        <begin position="202"/>
        <end position="240"/>
    </location>
</feature>
<dbReference type="AlphaFoldDB" id="A0A5K1CWV5"/>
<feature type="transmembrane region" description="Helical" evidence="15">
    <location>
        <begin position="38"/>
        <end position="61"/>
    </location>
</feature>
<name>A0A5K1CWV5_9MAGN</name>
<evidence type="ECO:0000259" key="16">
    <source>
        <dbReference type="PROSITE" id="PS50089"/>
    </source>
</evidence>
<evidence type="ECO:0000256" key="3">
    <source>
        <dbReference type="ARBA" id="ARBA00004906"/>
    </source>
</evidence>
<dbReference type="PANTHER" id="PTHR46913">
    <property type="entry name" value="RING-H2 FINGER PROTEIN ATL16"/>
    <property type="match status" value="1"/>
</dbReference>
<dbReference type="GO" id="GO:0008270">
    <property type="term" value="F:zinc ion binding"/>
    <property type="evidence" value="ECO:0007669"/>
    <property type="project" value="UniProtKB-KW"/>
</dbReference>
<keyword evidence="12 15" id="KW-0472">Membrane</keyword>
<dbReference type="CDD" id="cd16461">
    <property type="entry name" value="RING-H2_EL5-like"/>
    <property type="match status" value="1"/>
</dbReference>
<dbReference type="Gene3D" id="3.30.40.10">
    <property type="entry name" value="Zinc/RING finger domain, C3HC4 (zinc finger)"/>
    <property type="match status" value="1"/>
</dbReference>
<keyword evidence="11 15" id="KW-1133">Transmembrane helix</keyword>
<keyword evidence="5" id="KW-0808">Transferase</keyword>
<feature type="domain" description="RING-type" evidence="16">
    <location>
        <begin position="132"/>
        <end position="174"/>
    </location>
</feature>
<dbReference type="InterPro" id="IPR013083">
    <property type="entry name" value="Znf_RING/FYVE/PHD"/>
</dbReference>
<dbReference type="InterPro" id="IPR044600">
    <property type="entry name" value="ATL1/ATL16-like"/>
</dbReference>
<keyword evidence="10" id="KW-0862">Zinc</keyword>
<feature type="region of interest" description="Disordered" evidence="14">
    <location>
        <begin position="331"/>
        <end position="354"/>
    </location>
</feature>
<sequence>MAPSYTIHHIQVREPTPPVTMQERVYAPYPPAPSSTNFSILAIAIIGIVATAFLLVSYYVFVIKCCLNWHHFGHRLRAFRNLRDFRSDPQNHHRPMVYAPENQGLEEHVIQSIPIFRFKRKDCFLCEDAYECSVCLNEFEEGQKLRILPKCGHAFHIDCIDTWLQAHSNCPLCRACISSQVLAHQYMIDLEDPHRETCQSFHSGAENDHSRENVHSSHRLEESLGLTDNGGESAMVEGGSRAIPKKAVESGFLEVKFMGSNSKSAAQGKKLGQHQHHLSSAGDECIHVRERDHQFCVEPIRRSFSMDFDADRHLYISLTDILAQNPHLREVSNSTGEGCSSSSSSRGRRTFFPFGHGRGIPRNAILPIKVEAGIS</sequence>
<dbReference type="GO" id="GO:0016020">
    <property type="term" value="C:membrane"/>
    <property type="evidence" value="ECO:0007669"/>
    <property type="project" value="UniProtKB-SubCell"/>
</dbReference>
<gene>
    <name evidence="17" type="ORF">NYM_LOCUS16868</name>
</gene>
<evidence type="ECO:0000256" key="9">
    <source>
        <dbReference type="ARBA" id="ARBA00022786"/>
    </source>
</evidence>
<evidence type="ECO:0000256" key="5">
    <source>
        <dbReference type="ARBA" id="ARBA00022679"/>
    </source>
</evidence>
<dbReference type="InterPro" id="IPR001841">
    <property type="entry name" value="Znf_RING"/>
</dbReference>
<dbReference type="Gramene" id="NC4G0020350.1">
    <property type="protein sequence ID" value="NC4G0020350.1:cds"/>
    <property type="gene ID" value="NC4G0020350"/>
</dbReference>
<proteinExistence type="predicted"/>
<reference evidence="17" key="1">
    <citation type="submission" date="2019-09" db="EMBL/GenBank/DDBJ databases">
        <authorList>
            <person name="Zhang L."/>
        </authorList>
    </citation>
    <scope>NUCLEOTIDE SEQUENCE</scope>
</reference>
<keyword evidence="6 15" id="KW-0812">Transmembrane</keyword>
<comment type="subcellular location">
    <subcellularLocation>
        <location evidence="2">Membrane</location>
        <topology evidence="2">Single-pass membrane protein</topology>
    </subcellularLocation>
</comment>
<organism evidence="17">
    <name type="scientific">Nymphaea colorata</name>
    <name type="common">pocket water lily</name>
    <dbReference type="NCBI Taxonomy" id="210225"/>
    <lineage>
        <taxon>Eukaryota</taxon>
        <taxon>Viridiplantae</taxon>
        <taxon>Streptophyta</taxon>
        <taxon>Embryophyta</taxon>
        <taxon>Tracheophyta</taxon>
        <taxon>Spermatophyta</taxon>
        <taxon>Magnoliopsida</taxon>
        <taxon>Nymphaeales</taxon>
        <taxon>Nymphaeaceae</taxon>
        <taxon>Nymphaea</taxon>
    </lineage>
</organism>
<evidence type="ECO:0000256" key="7">
    <source>
        <dbReference type="ARBA" id="ARBA00022723"/>
    </source>
</evidence>
<comment type="pathway">
    <text evidence="3">Protein modification; protein ubiquitination.</text>
</comment>
<evidence type="ECO:0000256" key="6">
    <source>
        <dbReference type="ARBA" id="ARBA00022692"/>
    </source>
</evidence>
<dbReference type="PROSITE" id="PS50089">
    <property type="entry name" value="ZF_RING_2"/>
    <property type="match status" value="1"/>
</dbReference>
<evidence type="ECO:0000256" key="14">
    <source>
        <dbReference type="SAM" id="MobiDB-lite"/>
    </source>
</evidence>
<evidence type="ECO:0000313" key="17">
    <source>
        <dbReference type="EMBL" id="VVW28241.1"/>
    </source>
</evidence>
<evidence type="ECO:0000256" key="15">
    <source>
        <dbReference type="SAM" id="Phobius"/>
    </source>
</evidence>
<feature type="compositionally biased region" description="Basic and acidic residues" evidence="14">
    <location>
        <begin position="205"/>
        <end position="222"/>
    </location>
</feature>
<keyword evidence="9" id="KW-0833">Ubl conjugation pathway</keyword>
<dbReference type="FunFam" id="3.30.40.10:FF:000187">
    <property type="entry name" value="E3 ubiquitin-protein ligase ATL6"/>
    <property type="match status" value="1"/>
</dbReference>
<keyword evidence="8 13" id="KW-0863">Zinc-finger</keyword>
<evidence type="ECO:0000256" key="11">
    <source>
        <dbReference type="ARBA" id="ARBA00022989"/>
    </source>
</evidence>
<feature type="compositionally biased region" description="Low complexity" evidence="14">
    <location>
        <begin position="332"/>
        <end position="345"/>
    </location>
</feature>
<evidence type="ECO:0000256" key="8">
    <source>
        <dbReference type="ARBA" id="ARBA00022771"/>
    </source>
</evidence>
<keyword evidence="7" id="KW-0479">Metal-binding</keyword>
<evidence type="ECO:0000256" key="4">
    <source>
        <dbReference type="ARBA" id="ARBA00012483"/>
    </source>
</evidence>
<evidence type="ECO:0000256" key="10">
    <source>
        <dbReference type="ARBA" id="ARBA00022833"/>
    </source>
</evidence>
<evidence type="ECO:0000256" key="1">
    <source>
        <dbReference type="ARBA" id="ARBA00000900"/>
    </source>
</evidence>